<dbReference type="KEGG" id="gat:120816001"/>
<evidence type="ECO:0000256" key="2">
    <source>
        <dbReference type="SAM" id="Phobius"/>
    </source>
</evidence>
<dbReference type="eggNOG" id="KOG4478">
    <property type="taxonomic scope" value="Eukaryota"/>
</dbReference>
<keyword evidence="4" id="KW-1185">Reference proteome</keyword>
<dbReference type="STRING" id="69293.ENSGACP00000019241"/>
<keyword evidence="2" id="KW-1133">Transmembrane helix</keyword>
<dbReference type="CTD" id="54968"/>
<dbReference type="OMA" id="NQATDEY"/>
<dbReference type="PANTHER" id="PTHR13281">
    <property type="entry name" value="TRANSMEMBRANE PROTEIN 70, MITOCHONDRIAL"/>
    <property type="match status" value="1"/>
</dbReference>
<proteinExistence type="inferred from homology"/>
<dbReference type="AlphaFoldDB" id="G3PNQ8"/>
<dbReference type="InterPro" id="IPR045325">
    <property type="entry name" value="TMEM70/TMEM186/TMEM223"/>
</dbReference>
<dbReference type="GeneTree" id="ENSGT00390000018710"/>
<evidence type="ECO:0000313" key="4">
    <source>
        <dbReference type="Proteomes" id="UP000007635"/>
    </source>
</evidence>
<reference evidence="3" key="2">
    <citation type="submission" date="2025-08" db="UniProtKB">
        <authorList>
            <consortium name="Ensembl"/>
        </authorList>
    </citation>
    <scope>IDENTIFICATION</scope>
</reference>
<name>G3PNQ8_GASAC</name>
<dbReference type="Ensembl" id="ENSGACT00000019279.2">
    <property type="protein sequence ID" value="ENSGACP00000019241.2"/>
    <property type="gene ID" value="ENSGACG00000014583.2"/>
</dbReference>
<dbReference type="PANTHER" id="PTHR13281:SF0">
    <property type="entry name" value="TRANSMEMBRANE PROTEIN 70, MITOCHONDRIAL"/>
    <property type="match status" value="1"/>
</dbReference>
<keyword evidence="2" id="KW-0812">Transmembrane</keyword>
<dbReference type="InterPro" id="IPR009724">
    <property type="entry name" value="TMEM70"/>
</dbReference>
<feature type="transmembrane region" description="Helical" evidence="2">
    <location>
        <begin position="119"/>
        <end position="146"/>
    </location>
</feature>
<reference evidence="3" key="3">
    <citation type="submission" date="2025-09" db="UniProtKB">
        <authorList>
            <consortium name="Ensembl"/>
        </authorList>
    </citation>
    <scope>IDENTIFICATION</scope>
</reference>
<dbReference type="Bgee" id="ENSGACG00000014583">
    <property type="expression patterns" value="Expressed in muscle tissue and 12 other cell types or tissues"/>
</dbReference>
<dbReference type="Pfam" id="PF06979">
    <property type="entry name" value="TMEM70"/>
    <property type="match status" value="1"/>
</dbReference>
<dbReference type="InParanoid" id="G3PNQ8"/>
<evidence type="ECO:0008006" key="5">
    <source>
        <dbReference type="Google" id="ProtNLM"/>
    </source>
</evidence>
<accession>G3PNQ8</accession>
<dbReference type="GO" id="GO:0031966">
    <property type="term" value="C:mitochondrial membrane"/>
    <property type="evidence" value="ECO:0007669"/>
    <property type="project" value="TreeGrafter"/>
</dbReference>
<protein>
    <recommendedName>
        <fullName evidence="5">Transmembrane protein 70</fullName>
    </recommendedName>
</protein>
<evidence type="ECO:0000256" key="1">
    <source>
        <dbReference type="ARBA" id="ARBA00005280"/>
    </source>
</evidence>
<dbReference type="FunCoup" id="G3PNQ8">
    <property type="interactions" value="521"/>
</dbReference>
<keyword evidence="2" id="KW-0472">Membrane</keyword>
<dbReference type="GeneID" id="120816001"/>
<dbReference type="GO" id="GO:0033615">
    <property type="term" value="P:mitochondrial proton-transporting ATP synthase complex assembly"/>
    <property type="evidence" value="ECO:0007669"/>
    <property type="project" value="TreeGrafter"/>
</dbReference>
<dbReference type="Proteomes" id="UP000007635">
    <property type="component" value="Chromosome III"/>
</dbReference>
<feature type="transmembrane region" description="Helical" evidence="2">
    <location>
        <begin position="95"/>
        <end position="113"/>
    </location>
</feature>
<organism evidence="3 4">
    <name type="scientific">Gasterosteus aculeatus aculeatus</name>
    <name type="common">three-spined stickleback</name>
    <dbReference type="NCBI Taxonomy" id="481459"/>
    <lineage>
        <taxon>Eukaryota</taxon>
        <taxon>Metazoa</taxon>
        <taxon>Chordata</taxon>
        <taxon>Craniata</taxon>
        <taxon>Vertebrata</taxon>
        <taxon>Euteleostomi</taxon>
        <taxon>Actinopterygii</taxon>
        <taxon>Neopterygii</taxon>
        <taxon>Teleostei</taxon>
        <taxon>Neoteleostei</taxon>
        <taxon>Acanthomorphata</taxon>
        <taxon>Eupercaria</taxon>
        <taxon>Perciformes</taxon>
        <taxon>Cottioidei</taxon>
        <taxon>Gasterosteales</taxon>
        <taxon>Gasterosteidae</taxon>
        <taxon>Gasterosteus</taxon>
    </lineage>
</organism>
<evidence type="ECO:0000313" key="3">
    <source>
        <dbReference type="Ensembl" id="ENSGACP00000019241.2"/>
    </source>
</evidence>
<comment type="similarity">
    <text evidence="1">Belongs to the TMEM70 family.</text>
</comment>
<sequence>MSIRVTAMFSVNIVRTTRHRVASQCVSKRHFTAPCFRAMSRESKQLEGRRSSFLNPTEVHSHRPPTCRLSSVPPSEDGDLVYTGSLARAVRGVKLFSYSTSGTSLFLVPHTLLKTGLVVQSFALTAAFCGVVGFFTFLTPVLLHLITKGYVVRLYHQPDGDTYTAITYSVFLTEKKSVFHQRQVRIPAVGKMFTTFYADKMGLLVNPDMFRVPHDYNHLMGYDKPFRFDADHINDPDKS</sequence>
<dbReference type="RefSeq" id="XP_040027122.1">
    <property type="nucleotide sequence ID" value="XM_040171188.1"/>
</dbReference>
<reference evidence="3 4" key="1">
    <citation type="journal article" date="2021" name="G3 (Bethesda)">
        <title>Improved contiguity of the threespine stickleback genome using long-read sequencing.</title>
        <authorList>
            <person name="Nath S."/>
            <person name="Shaw D.E."/>
            <person name="White M.A."/>
        </authorList>
    </citation>
    <scope>NUCLEOTIDE SEQUENCE [LARGE SCALE GENOMIC DNA]</scope>
    <source>
        <strain evidence="3 4">Lake Benthic</strain>
    </source>
</reference>